<dbReference type="GeneTree" id="ENSGT00940000164102"/>
<protein>
    <submittedName>
        <fullName evidence="5">T cell receptor beta variable 15</fullName>
    </submittedName>
</protein>
<keyword evidence="2" id="KW-0391">Immunity</keyword>
<dbReference type="InterPro" id="IPR013106">
    <property type="entry name" value="Ig_V-set"/>
</dbReference>
<dbReference type="InterPro" id="IPR036179">
    <property type="entry name" value="Ig-like_dom_sf"/>
</dbReference>
<dbReference type="PROSITE" id="PS50835">
    <property type="entry name" value="IG_LIKE"/>
    <property type="match status" value="1"/>
</dbReference>
<dbReference type="Gene3D" id="2.60.40.10">
    <property type="entry name" value="Immunoglobulins"/>
    <property type="match status" value="1"/>
</dbReference>
<dbReference type="Ensembl" id="ENSMPUT00000008626.1">
    <property type="protein sequence ID" value="ENSMPUP00000008490.1"/>
    <property type="gene ID" value="ENSMPUG00000008555.1"/>
</dbReference>
<dbReference type="OMA" id="HWMALCL"/>
<organism evidence="5">
    <name type="scientific">Mustela putorius furo</name>
    <name type="common">European domestic ferret</name>
    <name type="synonym">Mustela furo</name>
    <dbReference type="NCBI Taxonomy" id="9669"/>
    <lineage>
        <taxon>Eukaryota</taxon>
        <taxon>Metazoa</taxon>
        <taxon>Chordata</taxon>
        <taxon>Craniata</taxon>
        <taxon>Vertebrata</taxon>
        <taxon>Euteleostomi</taxon>
        <taxon>Mammalia</taxon>
        <taxon>Eutheria</taxon>
        <taxon>Laurasiatheria</taxon>
        <taxon>Carnivora</taxon>
        <taxon>Caniformia</taxon>
        <taxon>Musteloidea</taxon>
        <taxon>Mustelidae</taxon>
        <taxon>Mustelinae</taxon>
        <taxon>Mustela</taxon>
    </lineage>
</organism>
<dbReference type="Pfam" id="PF07686">
    <property type="entry name" value="V-set"/>
    <property type="match status" value="1"/>
</dbReference>
<dbReference type="GO" id="GO:0005886">
    <property type="term" value="C:plasma membrane"/>
    <property type="evidence" value="ECO:0007669"/>
    <property type="project" value="TreeGrafter"/>
</dbReference>
<dbReference type="STRING" id="9669.ENSMPUP00000008490"/>
<gene>
    <name evidence="5" type="primary">TRBV15</name>
</gene>
<dbReference type="AlphaFoldDB" id="M3YAY3"/>
<dbReference type="SUPFAM" id="SSF48726">
    <property type="entry name" value="Immunoglobulin"/>
    <property type="match status" value="1"/>
</dbReference>
<dbReference type="InParanoid" id="M3YAY3"/>
<dbReference type="InterPro" id="IPR050413">
    <property type="entry name" value="TCR_beta_variable"/>
</dbReference>
<reference evidence="5" key="1">
    <citation type="submission" date="2024-06" db="UniProtKB">
        <authorList>
            <consortium name="Ensembl"/>
        </authorList>
    </citation>
    <scope>IDENTIFICATION</scope>
</reference>
<dbReference type="PANTHER" id="PTHR23268">
    <property type="entry name" value="T-CELL RECEPTOR BETA CHAIN"/>
    <property type="match status" value="1"/>
</dbReference>
<feature type="chain" id="PRO_5004044652" evidence="3">
    <location>
        <begin position="22"/>
        <end position="118"/>
    </location>
</feature>
<evidence type="ECO:0000256" key="3">
    <source>
        <dbReference type="SAM" id="SignalP"/>
    </source>
</evidence>
<accession>M3YAY3</accession>
<proteinExistence type="predicted"/>
<dbReference type="InterPro" id="IPR007110">
    <property type="entry name" value="Ig-like_dom"/>
</dbReference>
<evidence type="ECO:0000256" key="2">
    <source>
        <dbReference type="ARBA" id="ARBA00022859"/>
    </source>
</evidence>
<dbReference type="HOGENOM" id="CLU_077975_9_2_1"/>
<evidence type="ECO:0000259" key="4">
    <source>
        <dbReference type="PROSITE" id="PS50835"/>
    </source>
</evidence>
<evidence type="ECO:0000313" key="5">
    <source>
        <dbReference type="Ensembl" id="ENSMPUP00000008490.1"/>
    </source>
</evidence>
<name>M3YAY3_MUSPF</name>
<feature type="signal peptide" evidence="3">
    <location>
        <begin position="1"/>
        <end position="21"/>
    </location>
</feature>
<dbReference type="InterPro" id="IPR013783">
    <property type="entry name" value="Ig-like_fold"/>
</dbReference>
<dbReference type="GO" id="GO:0002376">
    <property type="term" value="P:immune system process"/>
    <property type="evidence" value="ECO:0007669"/>
    <property type="project" value="UniProtKB-KW"/>
</dbReference>
<dbReference type="eggNOG" id="ENOG502T5T5">
    <property type="taxonomic scope" value="Eukaryota"/>
</dbReference>
<dbReference type="GO" id="GO:0007166">
    <property type="term" value="P:cell surface receptor signaling pathway"/>
    <property type="evidence" value="ECO:0007669"/>
    <property type="project" value="TreeGrafter"/>
</dbReference>
<dbReference type="EMBL" id="AEYP01102308">
    <property type="status" value="NOT_ANNOTATED_CDS"/>
    <property type="molecule type" value="Genomic_DNA"/>
</dbReference>
<evidence type="ECO:0000256" key="1">
    <source>
        <dbReference type="ARBA" id="ARBA00022729"/>
    </source>
</evidence>
<keyword evidence="1 3" id="KW-0732">Signal</keyword>
<feature type="domain" description="Ig-like" evidence="4">
    <location>
        <begin position="3"/>
        <end position="118"/>
    </location>
</feature>
<sequence>MAPELLHCVAFCLLGAGLMGAMVIQSSRYQVTRVGKPVNLSCSQNMNHDSMYWYQQKLNQAPKLLLYYYDKNFNREAETSDNFQASRPNTSFCSLNILSPGLGDSGVYLCASSKDTEL</sequence>
<dbReference type="PANTHER" id="PTHR23268:SF13">
    <property type="entry name" value="IG-LIKE DOMAIN-CONTAINING PROTEIN"/>
    <property type="match status" value="1"/>
</dbReference>